<name>A0A4Y3TR78_9PROT</name>
<dbReference type="EMBL" id="BJMV01000001">
    <property type="protein sequence ID" value="GEB84243.1"/>
    <property type="molecule type" value="Genomic_DNA"/>
</dbReference>
<sequence>MGRPGLLRPRCKVDQQSFGAADIACYHDVQHAHGTCGRCHGRGLAAAHGRDLAKPDPAELLAMK</sequence>
<proteinExistence type="predicted"/>
<reference evidence="1 2" key="1">
    <citation type="submission" date="2019-06" db="EMBL/GenBank/DDBJ databases">
        <title>Whole genome shotgun sequence of Acetobacter peroxydans NBRC 13755.</title>
        <authorList>
            <person name="Hosoyama A."/>
            <person name="Uohara A."/>
            <person name="Ohji S."/>
            <person name="Ichikawa N."/>
        </authorList>
    </citation>
    <scope>NUCLEOTIDE SEQUENCE [LARGE SCALE GENOMIC DNA]</scope>
    <source>
        <strain evidence="1 2">NBRC 13755</strain>
    </source>
</reference>
<evidence type="ECO:0000313" key="2">
    <source>
        <dbReference type="Proteomes" id="UP000317730"/>
    </source>
</evidence>
<organism evidence="1 2">
    <name type="scientific">Acetobacter peroxydans</name>
    <dbReference type="NCBI Taxonomy" id="104098"/>
    <lineage>
        <taxon>Bacteria</taxon>
        <taxon>Pseudomonadati</taxon>
        <taxon>Pseudomonadota</taxon>
        <taxon>Alphaproteobacteria</taxon>
        <taxon>Acetobacterales</taxon>
        <taxon>Acetobacteraceae</taxon>
        <taxon>Acetobacter</taxon>
    </lineage>
</organism>
<evidence type="ECO:0000313" key="1">
    <source>
        <dbReference type="EMBL" id="GEB84243.1"/>
    </source>
</evidence>
<gene>
    <name evidence="1" type="ORF">APE01nite_00400</name>
</gene>
<protein>
    <submittedName>
        <fullName evidence="1">Uncharacterized protein</fullName>
    </submittedName>
</protein>
<keyword evidence="2" id="KW-1185">Reference proteome</keyword>
<dbReference type="AlphaFoldDB" id="A0A4Y3TR78"/>
<dbReference type="Proteomes" id="UP000317730">
    <property type="component" value="Unassembled WGS sequence"/>
</dbReference>
<comment type="caution">
    <text evidence="1">The sequence shown here is derived from an EMBL/GenBank/DDBJ whole genome shotgun (WGS) entry which is preliminary data.</text>
</comment>
<accession>A0A4Y3TR78</accession>